<dbReference type="PATRIC" id="fig|1855411.3.peg.1794"/>
<dbReference type="KEGG" id="halh:HTSR_1788"/>
<feature type="transmembrane region" description="Helical" evidence="1">
    <location>
        <begin position="45"/>
        <end position="66"/>
    </location>
</feature>
<evidence type="ECO:0000313" key="3">
    <source>
        <dbReference type="Proteomes" id="UP000185608"/>
    </source>
</evidence>
<keyword evidence="1" id="KW-1133">Transmembrane helix</keyword>
<organism evidence="2 3">
    <name type="scientific">Halodesulfurarchaeum formicicum</name>
    <dbReference type="NCBI Taxonomy" id="1873524"/>
    <lineage>
        <taxon>Archaea</taxon>
        <taxon>Methanobacteriati</taxon>
        <taxon>Methanobacteriota</taxon>
        <taxon>Stenosarchaea group</taxon>
        <taxon>Halobacteria</taxon>
        <taxon>Halobacteriales</taxon>
        <taxon>Halobacteriaceae</taxon>
        <taxon>Halodesulfurarchaeum</taxon>
    </lineage>
</organism>
<protein>
    <recommendedName>
        <fullName evidence="4">DoxX family protein</fullName>
    </recommendedName>
</protein>
<evidence type="ECO:0008006" key="4">
    <source>
        <dbReference type="Google" id="ProtNLM"/>
    </source>
</evidence>
<proteinExistence type="predicted"/>
<dbReference type="RefSeq" id="WP_070365608.1">
    <property type="nucleotide sequence ID" value="NZ_CP016070.1"/>
</dbReference>
<reference evidence="2 3" key="1">
    <citation type="submission" date="2016-06" db="EMBL/GenBank/DDBJ databases">
        <title>Discovery of anaerobic lithoheterotrophic haloarchaeon capable of sulfur respiration by hydrogen and formate.</title>
        <authorList>
            <person name="Sorokin D.Y."/>
            <person name="Kublanov I.V."/>
            <person name="Roman P."/>
            <person name="Sinninghe Damste J.S."/>
            <person name="Golyshin P.N."/>
            <person name="Rojo D."/>
            <person name="Ciordia S."/>
            <person name="Mena Md.C."/>
            <person name="Ferrer M."/>
            <person name="Smedile F."/>
            <person name="Messina E."/>
            <person name="La Cono V."/>
            <person name="Yakimov M.M."/>
        </authorList>
    </citation>
    <scope>NUCLEOTIDE SEQUENCE [LARGE SCALE GENOMIC DNA]</scope>
    <source>
        <strain evidence="2 3">HTSR1</strain>
    </source>
</reference>
<dbReference type="AlphaFoldDB" id="A0A1D8S6G9"/>
<feature type="transmembrane region" description="Helical" evidence="1">
    <location>
        <begin position="142"/>
        <end position="159"/>
    </location>
</feature>
<dbReference type="Proteomes" id="UP000185608">
    <property type="component" value="Chromosome"/>
</dbReference>
<keyword evidence="1" id="KW-0812">Transmembrane</keyword>
<dbReference type="EMBL" id="CP016070">
    <property type="protein sequence ID" value="AOW80954.1"/>
    <property type="molecule type" value="Genomic_DNA"/>
</dbReference>
<sequence length="165" mass="17698">MSTQPSDSSAVEPSEQTGSIAAELRTLDQRVTGWMADNGLQAARLALGIVFVWFGALKVIGVSPAAPLVAETVWFLPAGIFVPVLGIWEMLIGLGFLYRPWTRIGLVLLALQMPGTFLPVVLVPEAVFTAFPYGLTLEGQYIVKNFVIIGAALIIGGSLRDTDRP</sequence>
<evidence type="ECO:0000313" key="2">
    <source>
        <dbReference type="EMBL" id="AOW80954.1"/>
    </source>
</evidence>
<feature type="transmembrane region" description="Helical" evidence="1">
    <location>
        <begin position="72"/>
        <end position="97"/>
    </location>
</feature>
<name>A0A1D8S6G9_9EURY</name>
<evidence type="ECO:0000256" key="1">
    <source>
        <dbReference type="SAM" id="Phobius"/>
    </source>
</evidence>
<keyword evidence="1" id="KW-0472">Membrane</keyword>
<dbReference type="GeneID" id="29829775"/>
<accession>A0A1D8S6G9</accession>
<gene>
    <name evidence="2" type="ORF">HTSR_1788</name>
</gene>
<feature type="transmembrane region" description="Helical" evidence="1">
    <location>
        <begin position="104"/>
        <end position="122"/>
    </location>
</feature>